<evidence type="ECO:0000313" key="6">
    <source>
        <dbReference type="EMBL" id="GAP48561.1"/>
    </source>
</evidence>
<dbReference type="InterPro" id="IPR001296">
    <property type="entry name" value="Glyco_trans_1"/>
</dbReference>
<dbReference type="Pfam" id="PF00534">
    <property type="entry name" value="Glycos_transf_1"/>
    <property type="match status" value="1"/>
</dbReference>
<dbReference type="PANTHER" id="PTHR12526">
    <property type="entry name" value="GLYCOSYLTRANSFERASE"/>
    <property type="match status" value="1"/>
</dbReference>
<keyword evidence="3 6" id="KW-0808">Transferase</keyword>
<evidence type="ECO:0000256" key="2">
    <source>
        <dbReference type="ARBA" id="ARBA00022676"/>
    </source>
</evidence>
<organism evidence="6 7">
    <name type="scientific">Streptomyces azureus</name>
    <dbReference type="NCBI Taxonomy" id="146537"/>
    <lineage>
        <taxon>Bacteria</taxon>
        <taxon>Bacillati</taxon>
        <taxon>Actinomycetota</taxon>
        <taxon>Actinomycetes</taxon>
        <taxon>Kitasatosporales</taxon>
        <taxon>Streptomycetaceae</taxon>
        <taxon>Streptomyces</taxon>
    </lineage>
</organism>
<sequence length="398" mass="42748">MPGHDQAPRRLGMRDEPAAPLRVVLLASAMSAHTRRWADDLATLGHEVTVCSWHEPGLGADGWRAVCAPGGACRPLRVLRAGHWLRSEVRRARPDVIHVHSLGVHGALSLLLPAHPAVPVVITPWGSELRAADRHSGRALVARLALRRAARVVPTSREVAELVASRYRVPSSRITVLSWGVPDALLDAGNDADPRLTRAKYGIPAGATVALSVRSTSEVYRTHEILAAFTRAARVRPDLFLVLVAGHQPAHAAARRAQQEYLAPLRARAQDLAGRVAVIDRPLGQAEMFSLMRASDVAISVPQADQRSSSVLEAAAAGCRLLLSDIAPYRELVADGLLADLLPDPLVSSLADALSNAGPLDADDRLSNRKLISQAERGSLKVAELERLYRDVARVGAV</sequence>
<dbReference type="InterPro" id="IPR028098">
    <property type="entry name" value="Glyco_trans_4-like_N"/>
</dbReference>
<feature type="domain" description="Glycosyl transferase family 1" evidence="4">
    <location>
        <begin position="197"/>
        <end position="354"/>
    </location>
</feature>
<evidence type="ECO:0000259" key="5">
    <source>
        <dbReference type="Pfam" id="PF13439"/>
    </source>
</evidence>
<dbReference type="Pfam" id="PF13439">
    <property type="entry name" value="Glyco_transf_4"/>
    <property type="match status" value="1"/>
</dbReference>
<evidence type="ECO:0000259" key="4">
    <source>
        <dbReference type="Pfam" id="PF00534"/>
    </source>
</evidence>
<evidence type="ECO:0000256" key="1">
    <source>
        <dbReference type="ARBA" id="ARBA00021292"/>
    </source>
</evidence>
<dbReference type="Gene3D" id="3.40.50.2000">
    <property type="entry name" value="Glycogen Phosphorylase B"/>
    <property type="match status" value="2"/>
</dbReference>
<accession>A0A0K8PL08</accession>
<dbReference type="OrthoDB" id="477186at2"/>
<feature type="domain" description="Glycosyltransferase subfamily 4-like N-terminal" evidence="5">
    <location>
        <begin position="31"/>
        <end position="182"/>
    </location>
</feature>
<gene>
    <name evidence="6" type="ORF">SAZU_3387</name>
</gene>
<keyword evidence="7" id="KW-1185">Reference proteome</keyword>
<evidence type="ECO:0000256" key="3">
    <source>
        <dbReference type="ARBA" id="ARBA00022679"/>
    </source>
</evidence>
<dbReference type="SUPFAM" id="SSF53756">
    <property type="entry name" value="UDP-Glycosyltransferase/glycogen phosphorylase"/>
    <property type="match status" value="1"/>
</dbReference>
<keyword evidence="2" id="KW-0328">Glycosyltransferase</keyword>
<protein>
    <recommendedName>
        <fullName evidence="1">D-inositol 3-phosphate glycosyltransferase</fullName>
    </recommendedName>
</protein>
<name>A0A0K8PL08_STRAJ</name>
<dbReference type="PANTHER" id="PTHR12526:SF636">
    <property type="entry name" value="BLL3647 PROTEIN"/>
    <property type="match status" value="1"/>
</dbReference>
<proteinExistence type="predicted"/>
<dbReference type="AlphaFoldDB" id="A0A0K8PL08"/>
<reference evidence="6" key="1">
    <citation type="journal article" date="2015" name="Genome Announc.">
        <title>Draft Genome Sequence of Thiostrepton-Producing Streptomyces azureus ATCC 14921.</title>
        <authorList>
            <person name="Sakihara K."/>
            <person name="Maeda J."/>
            <person name="Tashiro K."/>
            <person name="Fujino Y."/>
            <person name="Kuhara S."/>
            <person name="Ohshima T."/>
            <person name="Ogata S."/>
            <person name="Doi K."/>
        </authorList>
    </citation>
    <scope>NUCLEOTIDE SEQUENCE [LARGE SCALE GENOMIC DNA]</scope>
    <source>
        <strain evidence="6">ATCC14921</strain>
    </source>
</reference>
<dbReference type="Proteomes" id="UP000053859">
    <property type="component" value="Unassembled WGS sequence"/>
</dbReference>
<dbReference type="PATRIC" id="fig|146537.3.peg.3588"/>
<dbReference type="CDD" id="cd03801">
    <property type="entry name" value="GT4_PimA-like"/>
    <property type="match status" value="1"/>
</dbReference>
<dbReference type="GO" id="GO:0016757">
    <property type="term" value="F:glycosyltransferase activity"/>
    <property type="evidence" value="ECO:0007669"/>
    <property type="project" value="UniProtKB-KW"/>
</dbReference>
<evidence type="ECO:0000313" key="7">
    <source>
        <dbReference type="Proteomes" id="UP000053859"/>
    </source>
</evidence>
<dbReference type="RefSeq" id="WP_059417996.1">
    <property type="nucleotide sequence ID" value="NZ_DF968264.1"/>
</dbReference>
<dbReference type="EMBL" id="DF968264">
    <property type="protein sequence ID" value="GAP48561.1"/>
    <property type="molecule type" value="Genomic_DNA"/>
</dbReference>